<dbReference type="AlphaFoldDB" id="A0AA37UKI3"/>
<evidence type="ECO:0000313" key="3">
    <source>
        <dbReference type="Proteomes" id="UP001157160"/>
    </source>
</evidence>
<dbReference type="EMBL" id="BSUL01000001">
    <property type="protein sequence ID" value="GMA28490.1"/>
    <property type="molecule type" value="Genomic_DNA"/>
</dbReference>
<gene>
    <name evidence="2" type="ORF">GCM10025874_17430</name>
</gene>
<proteinExistence type="predicted"/>
<sequence>MWTVLGTIAVLIGAAVVVVVLSGIGGEIEERSEASERSYFVEHGAEAVGTPIAIEENERASRPRYRGNVREYALVYSYTRADGSTGEVRGPWSQLEFELELDLEAGTTATVRYLDDAPEHGDRAGGAIVLDDGSGPAIPTIEPIDPD</sequence>
<evidence type="ECO:0000313" key="2">
    <source>
        <dbReference type="EMBL" id="GMA28490.1"/>
    </source>
</evidence>
<reference evidence="2 3" key="1">
    <citation type="journal article" date="2014" name="Int. J. Syst. Evol. Microbiol.">
        <title>Complete genome sequence of Corynebacterium casei LMG S-19264T (=DSM 44701T), isolated from a smear-ripened cheese.</title>
        <authorList>
            <consortium name="US DOE Joint Genome Institute (JGI-PGF)"/>
            <person name="Walter F."/>
            <person name="Albersmeier A."/>
            <person name="Kalinowski J."/>
            <person name="Ruckert C."/>
        </authorList>
    </citation>
    <scope>NUCLEOTIDE SEQUENCE [LARGE SCALE GENOMIC DNA]</scope>
    <source>
        <strain evidence="2 3">NBRC 112289</strain>
    </source>
</reference>
<keyword evidence="3" id="KW-1185">Reference proteome</keyword>
<organism evidence="2 3">
    <name type="scientific">Arenivirga flava</name>
    <dbReference type="NCBI Taxonomy" id="1930060"/>
    <lineage>
        <taxon>Bacteria</taxon>
        <taxon>Bacillati</taxon>
        <taxon>Actinomycetota</taxon>
        <taxon>Actinomycetes</taxon>
        <taxon>Micrococcales</taxon>
        <taxon>Microbacteriaceae</taxon>
        <taxon>Arenivirga</taxon>
    </lineage>
</organism>
<evidence type="ECO:0000256" key="1">
    <source>
        <dbReference type="SAM" id="MobiDB-lite"/>
    </source>
</evidence>
<accession>A0AA37UKI3</accession>
<comment type="caution">
    <text evidence="2">The sequence shown here is derived from an EMBL/GenBank/DDBJ whole genome shotgun (WGS) entry which is preliminary data.</text>
</comment>
<name>A0AA37UKI3_9MICO</name>
<evidence type="ECO:0008006" key="4">
    <source>
        <dbReference type="Google" id="ProtNLM"/>
    </source>
</evidence>
<protein>
    <recommendedName>
        <fullName evidence="4">DUF3592 domain-containing protein</fullName>
    </recommendedName>
</protein>
<dbReference type="Proteomes" id="UP001157160">
    <property type="component" value="Unassembled WGS sequence"/>
</dbReference>
<feature type="region of interest" description="Disordered" evidence="1">
    <location>
        <begin position="117"/>
        <end position="147"/>
    </location>
</feature>